<sequence>MMQAAIMAAQQWVLVVFGAFRALFSGSWVQFPRRLLVLLFGLPLLIGLQLIHWIGFACDELFFRRYRRVSVRRPLFITGIPRSGTTHLQRVLARHDRLSSMQTWECLLAPSITERYVFRWLGRVFKPLSSLFRRVPFLKTMASIHEFGLTEAEEDFVALLPVNACFLLVVLMPEAKHYWRLADFDRSMPARQKTTILGFYHRLVQRHLWFHGEHLTYLCKNPSFMSWPDSLKATFPDASFVFCERPAEKTVPSQLSSLKPGWEMVQGGDLSKAFSERIVRMLAAYYHRLEALDLTRIHGMRLPMRRLVKDLESSVHQVMTHADIAMTEAFRSALDEEVRLSKQYRSQHRYEQQQNLSWARLRRHFPQAALTSMSEKGA</sequence>
<reference evidence="2 3" key="1">
    <citation type="submission" date="2006-02" db="EMBL/GenBank/DDBJ databases">
        <authorList>
            <person name="Pinhassi J."/>
            <person name="Pedros-Alio C."/>
            <person name="Ferriera S."/>
            <person name="Johnson J."/>
            <person name="Kravitz S."/>
            <person name="Halpern A."/>
            <person name="Remington K."/>
            <person name="Beeson K."/>
            <person name="Tran B."/>
            <person name="Rogers Y.-H."/>
            <person name="Friedman R."/>
            <person name="Venter J.C."/>
        </authorList>
    </citation>
    <scope>NUCLEOTIDE SEQUENCE [LARGE SCALE GENOMIC DNA]</scope>
    <source>
        <strain evidence="2 3">MED297</strain>
    </source>
</reference>
<proteinExistence type="predicted"/>
<dbReference type="InterPro" id="IPR027417">
    <property type="entry name" value="P-loop_NTPase"/>
</dbReference>
<dbReference type="AlphaFoldDB" id="A4BGT5"/>
<protein>
    <recommendedName>
        <fullName evidence="4">Sulfotransferase</fullName>
    </recommendedName>
</protein>
<dbReference type="RefSeq" id="WP_008042898.1">
    <property type="nucleotide sequence ID" value="NZ_CH724149.1"/>
</dbReference>
<keyword evidence="1" id="KW-0472">Membrane</keyword>
<accession>A4BGT5</accession>
<evidence type="ECO:0008006" key="4">
    <source>
        <dbReference type="Google" id="ProtNLM"/>
    </source>
</evidence>
<dbReference type="Proteomes" id="UP000005953">
    <property type="component" value="Unassembled WGS sequence"/>
</dbReference>
<dbReference type="STRING" id="314283.MED297_14495"/>
<comment type="caution">
    <text evidence="2">The sequence shown here is derived from an EMBL/GenBank/DDBJ whole genome shotgun (WGS) entry which is preliminary data.</text>
</comment>
<gene>
    <name evidence="2" type="ORF">MED297_14495</name>
</gene>
<dbReference type="PANTHER" id="PTHR36451">
    <property type="entry name" value="PAPS-DEPENDENT SULFOTRANSFERASE STF3"/>
    <property type="match status" value="1"/>
</dbReference>
<evidence type="ECO:0000313" key="2">
    <source>
        <dbReference type="EMBL" id="EAR08733.1"/>
    </source>
</evidence>
<keyword evidence="1" id="KW-0812">Transmembrane</keyword>
<dbReference type="Pfam" id="PF13469">
    <property type="entry name" value="Sulfotransfer_3"/>
    <property type="match status" value="1"/>
</dbReference>
<dbReference type="HOGENOM" id="CLU_059160_0_0_6"/>
<keyword evidence="3" id="KW-1185">Reference proteome</keyword>
<evidence type="ECO:0000313" key="3">
    <source>
        <dbReference type="Proteomes" id="UP000005953"/>
    </source>
</evidence>
<keyword evidence="1" id="KW-1133">Transmembrane helix</keyword>
<feature type="transmembrane region" description="Helical" evidence="1">
    <location>
        <begin position="35"/>
        <end position="58"/>
    </location>
</feature>
<evidence type="ECO:0000256" key="1">
    <source>
        <dbReference type="SAM" id="Phobius"/>
    </source>
</evidence>
<dbReference type="Gene3D" id="3.40.50.300">
    <property type="entry name" value="P-loop containing nucleotide triphosphate hydrolases"/>
    <property type="match status" value="1"/>
</dbReference>
<dbReference type="OrthoDB" id="9777890at2"/>
<name>A4BGT5_9GAMM</name>
<dbReference type="PANTHER" id="PTHR36451:SF1">
    <property type="entry name" value="OMEGA-HYDROXY-BETA-DIHYDROMENAQUINONE-9 SULFOTRANSFERASE STF3"/>
    <property type="match status" value="1"/>
</dbReference>
<dbReference type="SUPFAM" id="SSF52540">
    <property type="entry name" value="P-loop containing nucleoside triphosphate hydrolases"/>
    <property type="match status" value="1"/>
</dbReference>
<dbReference type="EMBL" id="AAOE01000017">
    <property type="protein sequence ID" value="EAR08733.1"/>
    <property type="molecule type" value="Genomic_DNA"/>
</dbReference>
<organism evidence="2 3">
    <name type="scientific">Reinekea blandensis MED297</name>
    <dbReference type="NCBI Taxonomy" id="314283"/>
    <lineage>
        <taxon>Bacteria</taxon>
        <taxon>Pseudomonadati</taxon>
        <taxon>Pseudomonadota</taxon>
        <taxon>Gammaproteobacteria</taxon>
        <taxon>Oceanospirillales</taxon>
        <taxon>Saccharospirillaceae</taxon>
        <taxon>Reinekea</taxon>
    </lineage>
</organism>
<dbReference type="InterPro" id="IPR052736">
    <property type="entry name" value="Stf3_sulfotransferase"/>
</dbReference>
<feature type="transmembrane region" description="Helical" evidence="1">
    <location>
        <begin position="12"/>
        <end position="29"/>
    </location>
</feature>